<evidence type="ECO:0000256" key="1">
    <source>
        <dbReference type="ARBA" id="ARBA00023125"/>
    </source>
</evidence>
<dbReference type="OrthoDB" id="6430772at2"/>
<dbReference type="InterPro" id="IPR032551">
    <property type="entry name" value="BscR_C"/>
</dbReference>
<keyword evidence="5" id="KW-1185">Reference proteome</keyword>
<dbReference type="PRINTS" id="PR00455">
    <property type="entry name" value="HTHTETR"/>
</dbReference>
<reference evidence="4 5" key="1">
    <citation type="submission" date="2018-01" db="EMBL/GenBank/DDBJ databases">
        <authorList>
            <person name="Gaut B.S."/>
            <person name="Morton B.R."/>
            <person name="Clegg M.T."/>
            <person name="Duvall M.R."/>
        </authorList>
    </citation>
    <scope>NUCLEOTIDE SEQUENCE [LARGE SCALE GENOMIC DNA]</scope>
    <source>
        <strain evidence="4 5">HR-AV</strain>
    </source>
</reference>
<proteinExistence type="predicted"/>
<comment type="caution">
    <text evidence="4">The sequence shown here is derived from an EMBL/GenBank/DDBJ whole genome shotgun (WGS) entry which is preliminary data.</text>
</comment>
<evidence type="ECO:0000259" key="3">
    <source>
        <dbReference type="PROSITE" id="PS50977"/>
    </source>
</evidence>
<dbReference type="InterPro" id="IPR023772">
    <property type="entry name" value="DNA-bd_HTH_TetR-type_CS"/>
</dbReference>
<dbReference type="AlphaFoldDB" id="A0A2S5A0J7"/>
<dbReference type="PROSITE" id="PS50977">
    <property type="entry name" value="HTH_TETR_2"/>
    <property type="match status" value="1"/>
</dbReference>
<evidence type="ECO:0000313" key="5">
    <source>
        <dbReference type="Proteomes" id="UP000236893"/>
    </source>
</evidence>
<dbReference type="PANTHER" id="PTHR43479:SF11">
    <property type="entry name" value="ACREF_ENVCD OPERON REPRESSOR-RELATED"/>
    <property type="match status" value="1"/>
</dbReference>
<protein>
    <recommendedName>
        <fullName evidence="3">HTH tetR-type domain-containing protein</fullName>
    </recommendedName>
</protein>
<feature type="DNA-binding region" description="H-T-H motif" evidence="2">
    <location>
        <begin position="29"/>
        <end position="48"/>
    </location>
</feature>
<dbReference type="RefSeq" id="WP_103789582.1">
    <property type="nucleotide sequence ID" value="NZ_PQVF01000008.1"/>
</dbReference>
<evidence type="ECO:0000256" key="2">
    <source>
        <dbReference type="PROSITE-ProRule" id="PRU00335"/>
    </source>
</evidence>
<dbReference type="EMBL" id="PQVF01000008">
    <property type="protein sequence ID" value="POY36118.1"/>
    <property type="molecule type" value="Genomic_DNA"/>
</dbReference>
<dbReference type="Pfam" id="PF00440">
    <property type="entry name" value="TetR_N"/>
    <property type="match status" value="1"/>
</dbReference>
<accession>A0A2S5A0J7</accession>
<dbReference type="Gene3D" id="1.10.357.10">
    <property type="entry name" value="Tetracycline Repressor, domain 2"/>
    <property type="match status" value="1"/>
</dbReference>
<dbReference type="InterPro" id="IPR050624">
    <property type="entry name" value="HTH-type_Tx_Regulator"/>
</dbReference>
<dbReference type="InterPro" id="IPR001647">
    <property type="entry name" value="HTH_TetR"/>
</dbReference>
<dbReference type="PANTHER" id="PTHR43479">
    <property type="entry name" value="ACREF/ENVCD OPERON REPRESSOR-RELATED"/>
    <property type="match status" value="1"/>
</dbReference>
<organism evidence="4 5">
    <name type="scientific">Solitalea longa</name>
    <dbReference type="NCBI Taxonomy" id="2079460"/>
    <lineage>
        <taxon>Bacteria</taxon>
        <taxon>Pseudomonadati</taxon>
        <taxon>Bacteroidota</taxon>
        <taxon>Sphingobacteriia</taxon>
        <taxon>Sphingobacteriales</taxon>
        <taxon>Sphingobacteriaceae</taxon>
        <taxon>Solitalea</taxon>
    </lineage>
</organism>
<dbReference type="Pfam" id="PF16295">
    <property type="entry name" value="TetR_C_10"/>
    <property type="match status" value="1"/>
</dbReference>
<gene>
    <name evidence="4" type="ORF">C3K47_13045</name>
</gene>
<dbReference type="InterPro" id="IPR009057">
    <property type="entry name" value="Homeodomain-like_sf"/>
</dbReference>
<dbReference type="GO" id="GO:0003677">
    <property type="term" value="F:DNA binding"/>
    <property type="evidence" value="ECO:0007669"/>
    <property type="project" value="UniProtKB-UniRule"/>
</dbReference>
<evidence type="ECO:0000313" key="4">
    <source>
        <dbReference type="EMBL" id="POY36118.1"/>
    </source>
</evidence>
<feature type="domain" description="HTH tetR-type" evidence="3">
    <location>
        <begin position="6"/>
        <end position="66"/>
    </location>
</feature>
<dbReference type="SUPFAM" id="SSF48498">
    <property type="entry name" value="Tetracyclin repressor-like, C-terminal domain"/>
    <property type="match status" value="1"/>
</dbReference>
<keyword evidence="1 2" id="KW-0238">DNA-binding</keyword>
<name>A0A2S5A0J7_9SPHI</name>
<dbReference type="SUPFAM" id="SSF46689">
    <property type="entry name" value="Homeodomain-like"/>
    <property type="match status" value="1"/>
</dbReference>
<dbReference type="Proteomes" id="UP000236893">
    <property type="component" value="Unassembled WGS sequence"/>
</dbReference>
<sequence length="191" mass="22072">MKQQVADKRQSILNSSLEIITEHGFHGSSMKIIAEKAGVASGTVYLYFKSKDELINELFLEIRRRINDVVQNSFDEEEEYKKNFANVWHSLYDFYLNNLQVFRFIEQYSSSPFIVETTKRKGEKILAPVYEILGMGIDQGYLKPMHSTALLSLVYGPIVALVRFHQTNEINLNEDVLIDEIIESCWLGVKK</sequence>
<dbReference type="InterPro" id="IPR036271">
    <property type="entry name" value="Tet_transcr_reg_TetR-rel_C_sf"/>
</dbReference>
<dbReference type="PROSITE" id="PS01081">
    <property type="entry name" value="HTH_TETR_1"/>
    <property type="match status" value="1"/>
</dbReference>